<dbReference type="PANTHER" id="PTHR24351">
    <property type="entry name" value="RIBOSOMAL PROTEIN S6 KINASE"/>
    <property type="match status" value="1"/>
</dbReference>
<feature type="domain" description="Protein kinase" evidence="6">
    <location>
        <begin position="1"/>
        <end position="151"/>
    </location>
</feature>
<dbReference type="GO" id="GO:0004674">
    <property type="term" value="F:protein serine/threonine kinase activity"/>
    <property type="evidence" value="ECO:0007669"/>
    <property type="project" value="UniProtKB-KW"/>
</dbReference>
<organism evidence="7 8">
    <name type="scientific">Ditylenchus dipsaci</name>
    <dbReference type="NCBI Taxonomy" id="166011"/>
    <lineage>
        <taxon>Eukaryota</taxon>
        <taxon>Metazoa</taxon>
        <taxon>Ecdysozoa</taxon>
        <taxon>Nematoda</taxon>
        <taxon>Chromadorea</taxon>
        <taxon>Rhabditida</taxon>
        <taxon>Tylenchina</taxon>
        <taxon>Tylenchomorpha</taxon>
        <taxon>Sphaerularioidea</taxon>
        <taxon>Anguinidae</taxon>
        <taxon>Anguininae</taxon>
        <taxon>Ditylenchus</taxon>
    </lineage>
</organism>
<dbReference type="InterPro" id="IPR011009">
    <property type="entry name" value="Kinase-like_dom_sf"/>
</dbReference>
<evidence type="ECO:0000256" key="2">
    <source>
        <dbReference type="ARBA" id="ARBA00022679"/>
    </source>
</evidence>
<evidence type="ECO:0000313" key="7">
    <source>
        <dbReference type="Proteomes" id="UP000887574"/>
    </source>
</evidence>
<keyword evidence="3" id="KW-0547">Nucleotide-binding</keyword>
<dbReference type="GO" id="GO:0005524">
    <property type="term" value="F:ATP binding"/>
    <property type="evidence" value="ECO:0007669"/>
    <property type="project" value="UniProtKB-KW"/>
</dbReference>
<protein>
    <submittedName>
        <fullName evidence="8">Protein kinase domain-containing protein</fullName>
    </submittedName>
</protein>
<keyword evidence="2" id="KW-0808">Transferase</keyword>
<keyword evidence="5" id="KW-0067">ATP-binding</keyword>
<dbReference type="SMART" id="SM00220">
    <property type="entry name" value="S_TKc"/>
    <property type="match status" value="1"/>
</dbReference>
<name>A0A915CSQ8_9BILA</name>
<proteinExistence type="predicted"/>
<dbReference type="Gene3D" id="1.10.510.10">
    <property type="entry name" value="Transferase(Phosphotransferase) domain 1"/>
    <property type="match status" value="1"/>
</dbReference>
<dbReference type="SUPFAM" id="SSF56112">
    <property type="entry name" value="Protein kinase-like (PK-like)"/>
    <property type="match status" value="1"/>
</dbReference>
<evidence type="ECO:0000256" key="5">
    <source>
        <dbReference type="ARBA" id="ARBA00022840"/>
    </source>
</evidence>
<evidence type="ECO:0000256" key="1">
    <source>
        <dbReference type="ARBA" id="ARBA00022527"/>
    </source>
</evidence>
<evidence type="ECO:0000256" key="4">
    <source>
        <dbReference type="ARBA" id="ARBA00022777"/>
    </source>
</evidence>
<dbReference type="WBParaSite" id="jg12040">
    <property type="protein sequence ID" value="jg12040"/>
    <property type="gene ID" value="jg12040"/>
</dbReference>
<keyword evidence="4" id="KW-0418">Kinase</keyword>
<dbReference type="InterPro" id="IPR000719">
    <property type="entry name" value="Prot_kinase_dom"/>
</dbReference>
<sequence length="188" mass="21285">MVKYLHDHELQIAYLDLKPANILIGAGGILKLADFGLSKPSACISGRCGTPRYMAPEDRASKNSDLYSLGVILHEMVFGDEALELAKLKNTSVSSEILEYLTRQYDTNRVGKIYSVELKDIIEGLIKVKPSERIGSEEKGGIRSIENSPWYKLMYNKVKLIVRDNDKTRPVPRSKFWSMSRIRSLFCL</sequence>
<dbReference type="Proteomes" id="UP000887574">
    <property type="component" value="Unplaced"/>
</dbReference>
<evidence type="ECO:0000256" key="3">
    <source>
        <dbReference type="ARBA" id="ARBA00022741"/>
    </source>
</evidence>
<evidence type="ECO:0000259" key="6">
    <source>
        <dbReference type="PROSITE" id="PS50011"/>
    </source>
</evidence>
<dbReference type="PROSITE" id="PS00108">
    <property type="entry name" value="PROTEIN_KINASE_ST"/>
    <property type="match status" value="1"/>
</dbReference>
<dbReference type="AlphaFoldDB" id="A0A915CSQ8"/>
<reference evidence="8" key="1">
    <citation type="submission" date="2022-11" db="UniProtKB">
        <authorList>
            <consortium name="WormBaseParasite"/>
        </authorList>
    </citation>
    <scope>IDENTIFICATION</scope>
</reference>
<dbReference type="InterPro" id="IPR008271">
    <property type="entry name" value="Ser/Thr_kinase_AS"/>
</dbReference>
<evidence type="ECO:0000313" key="8">
    <source>
        <dbReference type="WBParaSite" id="jg12040"/>
    </source>
</evidence>
<keyword evidence="1" id="KW-0723">Serine/threonine-protein kinase</keyword>
<accession>A0A915CSQ8</accession>
<dbReference type="Pfam" id="PF00069">
    <property type="entry name" value="Pkinase"/>
    <property type="match status" value="1"/>
</dbReference>
<dbReference type="PROSITE" id="PS50011">
    <property type="entry name" value="PROTEIN_KINASE_DOM"/>
    <property type="match status" value="1"/>
</dbReference>
<keyword evidence="7" id="KW-1185">Reference proteome</keyword>